<keyword evidence="2" id="KW-0231">Viral genome packaging</keyword>
<evidence type="ECO:0000313" key="5">
    <source>
        <dbReference type="Proteomes" id="UP000755667"/>
    </source>
</evidence>
<dbReference type="EMBL" id="JAFBXE010000010">
    <property type="protein sequence ID" value="MBM2413625.1"/>
    <property type="molecule type" value="Genomic_DNA"/>
</dbReference>
<protein>
    <submittedName>
        <fullName evidence="3">Terminase small subunit</fullName>
    </submittedName>
</protein>
<dbReference type="Gene3D" id="1.10.10.1400">
    <property type="entry name" value="Terminase, small subunit, N-terminal DNA-binding domain, HTH motif"/>
    <property type="match status" value="1"/>
</dbReference>
<dbReference type="AlphaFoldDB" id="A0A9Q2S0Q5"/>
<dbReference type="PANTHER" id="PTHR41328">
    <property type="entry name" value="TERMINASE SMALL SUBUNIT-RELATED"/>
    <property type="match status" value="1"/>
</dbReference>
<dbReference type="GO" id="GO:0051276">
    <property type="term" value="P:chromosome organization"/>
    <property type="evidence" value="ECO:0007669"/>
    <property type="project" value="InterPro"/>
</dbReference>
<evidence type="ECO:0000313" key="4">
    <source>
        <dbReference type="EMBL" id="MBM2418294.1"/>
    </source>
</evidence>
<proteinExistence type="predicted"/>
<accession>A0A9Q2S0Q5</accession>
<dbReference type="InterPro" id="IPR052404">
    <property type="entry name" value="SPP1-like_terminase"/>
</dbReference>
<dbReference type="Proteomes" id="UP000755667">
    <property type="component" value="Unassembled WGS sequence"/>
</dbReference>
<dbReference type="RefSeq" id="WP_138487941.1">
    <property type="nucleotide sequence ID" value="NZ_JAFBWU010000010.1"/>
</dbReference>
<gene>
    <name evidence="3" type="ORF">JQX41_15015</name>
    <name evidence="4" type="ORF">JQX48_15025</name>
</gene>
<sequence length="295" mass="31966">MAKPKASGPSPATRQRYDLFIAEYLKDRNASRAAKAAGYSENSRGITGHKLLKVAYVAERVAEKAAQIVEKAEIEAEDILRLNWKKATADVNSLIQVRRGACRFCHGRDHGYQWRTLREYQEAYIEAAATYYPGDNASDRRTAAFEHLQAVKLKDLAAFAAQTPGMPSFHGGVGYRSKADPHPDCPECEGDGVSYTHIPDTRTLSEDGAALYEGAEQSKDGTIKVKIAGRGDALNRVAQIMGLYKADITVDPGAGFTSLLEAIGDGSIGFTPKAGQIPKNAARVHNLDDDEGPDP</sequence>
<keyword evidence="6" id="KW-1185">Reference proteome</keyword>
<dbReference type="Pfam" id="PF03592">
    <property type="entry name" value="Terminase_2"/>
    <property type="match status" value="1"/>
</dbReference>
<organism evidence="3 5">
    <name type="scientific">Marivita cryptomonadis</name>
    <dbReference type="NCBI Taxonomy" id="505252"/>
    <lineage>
        <taxon>Bacteria</taxon>
        <taxon>Pseudomonadati</taxon>
        <taxon>Pseudomonadota</taxon>
        <taxon>Alphaproteobacteria</taxon>
        <taxon>Rhodobacterales</taxon>
        <taxon>Roseobacteraceae</taxon>
        <taxon>Marivita</taxon>
    </lineage>
</organism>
<evidence type="ECO:0000256" key="2">
    <source>
        <dbReference type="ARBA" id="ARBA00023219"/>
    </source>
</evidence>
<dbReference type="InterPro" id="IPR005335">
    <property type="entry name" value="Terminase_ssu"/>
</dbReference>
<evidence type="ECO:0000256" key="1">
    <source>
        <dbReference type="ARBA" id="ARBA00022612"/>
    </source>
</evidence>
<keyword evidence="1" id="KW-1188">Viral release from host cell</keyword>
<evidence type="ECO:0000313" key="3">
    <source>
        <dbReference type="EMBL" id="MBM2413625.1"/>
    </source>
</evidence>
<dbReference type="InterPro" id="IPR038713">
    <property type="entry name" value="Terminase_Gp1_N_sf"/>
</dbReference>
<comment type="caution">
    <text evidence="3">The sequence shown here is derived from an EMBL/GenBank/DDBJ whole genome shotgun (WGS) entry which is preliminary data.</text>
</comment>
<dbReference type="PANTHER" id="PTHR41328:SF2">
    <property type="entry name" value="TERMINASE SMALL SUBUNIT"/>
    <property type="match status" value="1"/>
</dbReference>
<dbReference type="EMBL" id="JAFBXF010000010">
    <property type="protein sequence ID" value="MBM2418294.1"/>
    <property type="molecule type" value="Genomic_DNA"/>
</dbReference>
<evidence type="ECO:0000313" key="6">
    <source>
        <dbReference type="Proteomes" id="UP000809440"/>
    </source>
</evidence>
<reference evidence="3 6" key="1">
    <citation type="submission" date="2021-01" db="EMBL/GenBank/DDBJ databases">
        <title>Diatom-associated Roseobacters Show Island Model of Population Structure.</title>
        <authorList>
            <person name="Qu L."/>
            <person name="Feng X."/>
            <person name="Chen Y."/>
            <person name="Li L."/>
            <person name="Wang X."/>
            <person name="Hu Z."/>
            <person name="Wang H."/>
            <person name="Luo H."/>
        </authorList>
    </citation>
    <scope>NUCLEOTIDE SEQUENCE</scope>
    <source>
        <strain evidence="4 6">CC28-63</strain>
        <strain evidence="3">CC28-69</strain>
    </source>
</reference>
<dbReference type="Proteomes" id="UP000809440">
    <property type="component" value="Unassembled WGS sequence"/>
</dbReference>
<name>A0A9Q2S0Q5_9RHOB</name>